<proteinExistence type="predicted"/>
<evidence type="ECO:0000256" key="1">
    <source>
        <dbReference type="SAM" id="MobiDB-lite"/>
    </source>
</evidence>
<feature type="region of interest" description="Disordered" evidence="1">
    <location>
        <begin position="449"/>
        <end position="524"/>
    </location>
</feature>
<feature type="compositionally biased region" description="Low complexity" evidence="1">
    <location>
        <begin position="511"/>
        <end position="524"/>
    </location>
</feature>
<keyword evidence="2" id="KW-0472">Membrane</keyword>
<feature type="compositionally biased region" description="Low complexity" evidence="1">
    <location>
        <begin position="395"/>
        <end position="404"/>
    </location>
</feature>
<sequence>MGAIWYVGNWLWYVQMGSSRPFNVLRSESEQDDGAVWTPILSLHSPADGFQNLNITSVAYTNLTQSYIVPLDKVVWYEDDDSVTVYPSIPTLSAGSMGYGEVVIRHSPSLSSHKWTRIKLMHPNTTSGVFTAHDLFNYYDFLPGHYVTIRYTPLQFFQVFRPNSTTSTLDRFKSFLGLMGHESDFSYQSTVEHISFPEGVYNNLTSVVILRPQSFIEVISYQEEKSSFKDTMSQIGGLISIVSSILVFLFGVSLMSPWGFIAGIPFFRRRITNSLAKSFNSPEGFSKGPFTTNVKEIGVFDPHVPTTDMRITLLKERVDELELVLSEYYLDGEVFQFYAEERDKVRLERGLTRVGRNNFGKEIGSREGLPDGAYFGRVRHHQRQHSEPSVTEYYQQQQQQQQRQQRQHKQHRHLSDQSLLRRVSDDEETSPAYQLEGLLHQDHHAMHQSYLQQQSPLQSPTSLSGYPSNRNSAPPMASRGTYPPMIPSPFTSDSPVLRDRPGEVNLWESGNTTNNASPTSATTIHPIFSTSTTSAATPTLGTAGGTDSITVAVSTHEHLDMSDLSHIPRQP</sequence>
<protein>
    <submittedName>
        <fullName evidence="3">Uncharacterized protein</fullName>
    </submittedName>
</protein>
<keyword evidence="2" id="KW-1133">Transmembrane helix</keyword>
<dbReference type="OrthoDB" id="2403806at2759"/>
<feature type="region of interest" description="Disordered" evidence="1">
    <location>
        <begin position="379"/>
        <end position="429"/>
    </location>
</feature>
<gene>
    <name evidence="3" type="ORF">BG011_005422</name>
</gene>
<evidence type="ECO:0000256" key="2">
    <source>
        <dbReference type="SAM" id="Phobius"/>
    </source>
</evidence>
<feature type="compositionally biased region" description="Low complexity" evidence="1">
    <location>
        <begin position="449"/>
        <end position="464"/>
    </location>
</feature>
<reference evidence="3" key="1">
    <citation type="journal article" date="2020" name="Fungal Divers.">
        <title>Resolving the Mortierellaceae phylogeny through synthesis of multi-gene phylogenetics and phylogenomics.</title>
        <authorList>
            <person name="Vandepol N."/>
            <person name="Liber J."/>
            <person name="Desiro A."/>
            <person name="Na H."/>
            <person name="Kennedy M."/>
            <person name="Barry K."/>
            <person name="Grigoriev I.V."/>
            <person name="Miller A.N."/>
            <person name="O'Donnell K."/>
            <person name="Stajich J.E."/>
            <person name="Bonito G."/>
        </authorList>
    </citation>
    <scope>NUCLEOTIDE SEQUENCE</scope>
    <source>
        <strain evidence="3">KOD948</strain>
    </source>
</reference>
<accession>A0A9P6U0C4</accession>
<feature type="transmembrane region" description="Helical" evidence="2">
    <location>
        <begin position="235"/>
        <end position="261"/>
    </location>
</feature>
<keyword evidence="2" id="KW-0812">Transmembrane</keyword>
<evidence type="ECO:0000313" key="4">
    <source>
        <dbReference type="Proteomes" id="UP000726737"/>
    </source>
</evidence>
<dbReference type="AlphaFoldDB" id="A0A9P6U0C4"/>
<dbReference type="Proteomes" id="UP000726737">
    <property type="component" value="Unassembled WGS sequence"/>
</dbReference>
<organism evidence="3 4">
    <name type="scientific">Mortierella polycephala</name>
    <dbReference type="NCBI Taxonomy" id="41804"/>
    <lineage>
        <taxon>Eukaryota</taxon>
        <taxon>Fungi</taxon>
        <taxon>Fungi incertae sedis</taxon>
        <taxon>Mucoromycota</taxon>
        <taxon>Mortierellomycotina</taxon>
        <taxon>Mortierellomycetes</taxon>
        <taxon>Mortierellales</taxon>
        <taxon>Mortierellaceae</taxon>
        <taxon>Mortierella</taxon>
    </lineage>
</organism>
<keyword evidence="4" id="KW-1185">Reference proteome</keyword>
<evidence type="ECO:0000313" key="3">
    <source>
        <dbReference type="EMBL" id="KAG0254933.1"/>
    </source>
</evidence>
<name>A0A9P6U0C4_9FUNG</name>
<comment type="caution">
    <text evidence="3">The sequence shown here is derived from an EMBL/GenBank/DDBJ whole genome shotgun (WGS) entry which is preliminary data.</text>
</comment>
<dbReference type="EMBL" id="JAAAJA010000375">
    <property type="protein sequence ID" value="KAG0254933.1"/>
    <property type="molecule type" value="Genomic_DNA"/>
</dbReference>